<protein>
    <submittedName>
        <fullName evidence="2">Uncharacterized protein</fullName>
    </submittedName>
</protein>
<keyword evidence="3" id="KW-1185">Reference proteome</keyword>
<dbReference type="EMBL" id="CAXIPU020001128">
    <property type="protein sequence ID" value="CAL1672916.1"/>
    <property type="molecule type" value="Genomic_DNA"/>
</dbReference>
<evidence type="ECO:0000256" key="1">
    <source>
        <dbReference type="SAM" id="MobiDB-lite"/>
    </source>
</evidence>
<organism evidence="2 3">
    <name type="scientific">Lasius platythorax</name>
    <dbReference type="NCBI Taxonomy" id="488582"/>
    <lineage>
        <taxon>Eukaryota</taxon>
        <taxon>Metazoa</taxon>
        <taxon>Ecdysozoa</taxon>
        <taxon>Arthropoda</taxon>
        <taxon>Hexapoda</taxon>
        <taxon>Insecta</taxon>
        <taxon>Pterygota</taxon>
        <taxon>Neoptera</taxon>
        <taxon>Endopterygota</taxon>
        <taxon>Hymenoptera</taxon>
        <taxon>Apocrita</taxon>
        <taxon>Aculeata</taxon>
        <taxon>Formicoidea</taxon>
        <taxon>Formicidae</taxon>
        <taxon>Formicinae</taxon>
        <taxon>Lasius</taxon>
        <taxon>Lasius</taxon>
    </lineage>
</organism>
<name>A0AAV2MZ76_9HYME</name>
<reference evidence="2" key="1">
    <citation type="submission" date="2024-04" db="EMBL/GenBank/DDBJ databases">
        <authorList>
            <consortium name="Molecular Ecology Group"/>
        </authorList>
    </citation>
    <scope>NUCLEOTIDE SEQUENCE</scope>
</reference>
<evidence type="ECO:0000313" key="3">
    <source>
        <dbReference type="Proteomes" id="UP001497644"/>
    </source>
</evidence>
<proteinExistence type="predicted"/>
<dbReference type="Proteomes" id="UP001497644">
    <property type="component" value="Unassembled WGS sequence"/>
</dbReference>
<dbReference type="AlphaFoldDB" id="A0AAV2MZ76"/>
<feature type="compositionally biased region" description="Polar residues" evidence="1">
    <location>
        <begin position="92"/>
        <end position="101"/>
    </location>
</feature>
<accession>A0AAV2MZ76</accession>
<comment type="caution">
    <text evidence="2">The sequence shown here is derived from an EMBL/GenBank/DDBJ whole genome shotgun (WGS) entry which is preliminary data.</text>
</comment>
<sequence length="116" mass="13212">MATKKQSMDIPVTSIVQILRNRELGVRKPHTRGVTDLLESYKDSLMLTGGLCARSSKEHNRIACFQHRYKNLLDYFRGPEDVYIGRMDMPSPSMSCKSDGSTEGYMSDQEIEDPHI</sequence>
<gene>
    <name evidence="2" type="ORF">LPLAT_LOCUS13711</name>
</gene>
<evidence type="ECO:0000313" key="2">
    <source>
        <dbReference type="EMBL" id="CAL1672916.1"/>
    </source>
</evidence>
<feature type="region of interest" description="Disordered" evidence="1">
    <location>
        <begin position="87"/>
        <end position="116"/>
    </location>
</feature>